<organism evidence="6 7">
    <name type="scientific">Maribacter chungangensis</name>
    <dbReference type="NCBI Taxonomy" id="1069117"/>
    <lineage>
        <taxon>Bacteria</taxon>
        <taxon>Pseudomonadati</taxon>
        <taxon>Bacteroidota</taxon>
        <taxon>Flavobacteriia</taxon>
        <taxon>Flavobacteriales</taxon>
        <taxon>Flavobacteriaceae</taxon>
        <taxon>Maribacter</taxon>
    </lineage>
</organism>
<proteinExistence type="predicted"/>
<reference evidence="7" key="1">
    <citation type="journal article" date="2019" name="Int. J. Syst. Evol. Microbiol.">
        <title>The Global Catalogue of Microorganisms (GCM) 10K type strain sequencing project: providing services to taxonomists for standard genome sequencing and annotation.</title>
        <authorList>
            <consortium name="The Broad Institute Genomics Platform"/>
            <consortium name="The Broad Institute Genome Sequencing Center for Infectious Disease"/>
            <person name="Wu L."/>
            <person name="Ma J."/>
        </authorList>
    </citation>
    <scope>NUCLEOTIDE SEQUENCE [LARGE SCALE GENOMIC DNA]</scope>
    <source>
        <strain evidence="7">CCUG 61948</strain>
    </source>
</reference>
<evidence type="ECO:0000256" key="4">
    <source>
        <dbReference type="ARBA" id="ARBA00023118"/>
    </source>
</evidence>
<evidence type="ECO:0000259" key="5">
    <source>
        <dbReference type="Pfam" id="PF26305"/>
    </source>
</evidence>
<dbReference type="Pfam" id="PF26305">
    <property type="entry name" value="CD_NTase_C"/>
    <property type="match status" value="1"/>
</dbReference>
<sequence length="358" mass="41071">MKKNYEQLIQRVKQRSNPGAIDESVLLEKSFSAELRGLYDKKVLVYIKRAMQGVEAVYTSNTFAAGDKVKVQLKNVYPNLDYEYQGSVPSNTHIKGYSDIDLVQISGGFYAHDNKSNFIAKSQKSNLSYDQKIRLNEVINGAPYLGNANEDLKKIRLNAEEVLAKVYKEVNIIKAKSIEVNLTNPKRMVDVVTASWYKSVEAVVSANDYEKGIQIYNKAKNQRLKADFPFLKIHLLKTKDSQVNGRLKKMIRFLKTLKADSNIEIDFSSFDISSVCYNIDKIKYFDKSYDELVHVLFEELSKIALDSVYRDSIQSIDKSEHIFGYKPEKIAQLKLLLDELGIIREDLFKDNLVKRFLS</sequence>
<dbReference type="Proteomes" id="UP001597012">
    <property type="component" value="Unassembled WGS sequence"/>
</dbReference>
<keyword evidence="1" id="KW-0808">Transferase</keyword>
<evidence type="ECO:0000256" key="3">
    <source>
        <dbReference type="ARBA" id="ARBA00022741"/>
    </source>
</evidence>
<keyword evidence="2" id="KW-0548">Nucleotidyltransferase</keyword>
<dbReference type="EMBL" id="JBHTHY010000003">
    <property type="protein sequence ID" value="MFD0796268.1"/>
    <property type="molecule type" value="Genomic_DNA"/>
</dbReference>
<evidence type="ECO:0000313" key="6">
    <source>
        <dbReference type="EMBL" id="MFD0796268.1"/>
    </source>
</evidence>
<dbReference type="RefSeq" id="WP_379931975.1">
    <property type="nucleotide sequence ID" value="NZ_JBHTHY010000003.1"/>
</dbReference>
<accession>A0ABW3AZ92</accession>
<protein>
    <recommendedName>
        <fullName evidence="5">cGAS/DncV-like nucleotidyltransferase C-terminal helical domain-containing protein</fullName>
    </recommendedName>
</protein>
<keyword evidence="4" id="KW-0051">Antiviral defense</keyword>
<keyword evidence="3" id="KW-0547">Nucleotide-binding</keyword>
<comment type="caution">
    <text evidence="6">The sequence shown here is derived from an EMBL/GenBank/DDBJ whole genome shotgun (WGS) entry which is preliminary data.</text>
</comment>
<gene>
    <name evidence="6" type="ORF">ACFQZJ_02260</name>
</gene>
<feature type="domain" description="cGAS/DncV-like nucleotidyltransferase C-terminal helical" evidence="5">
    <location>
        <begin position="237"/>
        <end position="338"/>
    </location>
</feature>
<evidence type="ECO:0000256" key="1">
    <source>
        <dbReference type="ARBA" id="ARBA00022679"/>
    </source>
</evidence>
<name>A0ABW3AZ92_9FLAO</name>
<evidence type="ECO:0000313" key="7">
    <source>
        <dbReference type="Proteomes" id="UP001597012"/>
    </source>
</evidence>
<dbReference type="InterPro" id="IPR058909">
    <property type="entry name" value="CD_NTase_C"/>
</dbReference>
<keyword evidence="7" id="KW-1185">Reference proteome</keyword>
<evidence type="ECO:0000256" key="2">
    <source>
        <dbReference type="ARBA" id="ARBA00022695"/>
    </source>
</evidence>